<reference evidence="1" key="1">
    <citation type="submission" date="2022-08" db="EMBL/GenBank/DDBJ databases">
        <title>Genome Sequence of Fusarium decemcellulare.</title>
        <authorList>
            <person name="Buettner E."/>
        </authorList>
    </citation>
    <scope>NUCLEOTIDE SEQUENCE</scope>
    <source>
        <strain evidence="1">Babe19</strain>
    </source>
</reference>
<accession>A0ACC1SZZ4</accession>
<name>A0ACC1SZZ4_9HYPO</name>
<protein>
    <submittedName>
        <fullName evidence="1">Uncharacterized protein</fullName>
    </submittedName>
</protein>
<comment type="caution">
    <text evidence="1">The sequence shown here is derived from an EMBL/GenBank/DDBJ whole genome shotgun (WGS) entry which is preliminary data.</text>
</comment>
<proteinExistence type="predicted"/>
<keyword evidence="2" id="KW-1185">Reference proteome</keyword>
<dbReference type="EMBL" id="JANRMS010000012">
    <property type="protein sequence ID" value="KAJ3549897.1"/>
    <property type="molecule type" value="Genomic_DNA"/>
</dbReference>
<evidence type="ECO:0000313" key="2">
    <source>
        <dbReference type="Proteomes" id="UP001148629"/>
    </source>
</evidence>
<evidence type="ECO:0000313" key="1">
    <source>
        <dbReference type="EMBL" id="KAJ3549897.1"/>
    </source>
</evidence>
<dbReference type="Proteomes" id="UP001148629">
    <property type="component" value="Unassembled WGS sequence"/>
</dbReference>
<organism evidence="1 2">
    <name type="scientific">Fusarium decemcellulare</name>
    <dbReference type="NCBI Taxonomy" id="57161"/>
    <lineage>
        <taxon>Eukaryota</taxon>
        <taxon>Fungi</taxon>
        <taxon>Dikarya</taxon>
        <taxon>Ascomycota</taxon>
        <taxon>Pezizomycotina</taxon>
        <taxon>Sordariomycetes</taxon>
        <taxon>Hypocreomycetidae</taxon>
        <taxon>Hypocreales</taxon>
        <taxon>Nectriaceae</taxon>
        <taxon>Fusarium</taxon>
        <taxon>Fusarium decemcellulare species complex</taxon>
    </lineage>
</organism>
<gene>
    <name evidence="1" type="ORF">NM208_g262</name>
</gene>
<sequence>MPTEDIEYLRSRGALQLPNLALQKALLQAFVESIHPQLPFVNLHTLLSIVHNRRGQNGKISLLLYQAIMFSGSTVVNIEHLRDGGYETRLAAQKALFQRTRQLYDLDYELDPLVIIQSLLLMTLRSGNQGEEKDAWHWVSLAVSLAYAISLNKIPPAAGQMSPEFRLKKRLWWCCLVREQLVALEINRPSHIRPNDWRTTTLTIDDFEFRHLPKKVTDFYSDCGMMKNPNLQHELATIFTAEAWLCTIISRLTQASRVFKHASKPDISELDSVNEELLDWAQSLPSCCYIRDVTPTGVGEDKLVIATRRSILHMLYYATNCIVHRMRHMSSIASVDLKSSVRASTTSQLRVREAVLHITRIIDDLNRHGLISSLPATERTIIYSAISMSMQVMD</sequence>